<feature type="region of interest" description="Disordered" evidence="1">
    <location>
        <begin position="123"/>
        <end position="144"/>
    </location>
</feature>
<dbReference type="AlphaFoldDB" id="A0A433DIJ8"/>
<feature type="region of interest" description="Disordered" evidence="1">
    <location>
        <begin position="160"/>
        <end position="182"/>
    </location>
</feature>
<evidence type="ECO:0000313" key="2">
    <source>
        <dbReference type="EMBL" id="RUP50692.1"/>
    </source>
</evidence>
<reference evidence="2 3" key="1">
    <citation type="journal article" date="2018" name="New Phytol.">
        <title>Phylogenomics of Endogonaceae and evolution of mycorrhizas within Mucoromycota.</title>
        <authorList>
            <person name="Chang Y."/>
            <person name="Desiro A."/>
            <person name="Na H."/>
            <person name="Sandor L."/>
            <person name="Lipzen A."/>
            <person name="Clum A."/>
            <person name="Barry K."/>
            <person name="Grigoriev I.V."/>
            <person name="Martin F.M."/>
            <person name="Stajich J.E."/>
            <person name="Smith M.E."/>
            <person name="Bonito G."/>
            <person name="Spatafora J.W."/>
        </authorList>
    </citation>
    <scope>NUCLEOTIDE SEQUENCE [LARGE SCALE GENOMIC DNA]</scope>
    <source>
        <strain evidence="2 3">GMNB39</strain>
    </source>
</reference>
<comment type="caution">
    <text evidence="2">The sequence shown here is derived from an EMBL/GenBank/DDBJ whole genome shotgun (WGS) entry which is preliminary data.</text>
</comment>
<dbReference type="EMBL" id="RBNI01001241">
    <property type="protein sequence ID" value="RUP50692.1"/>
    <property type="molecule type" value="Genomic_DNA"/>
</dbReference>
<evidence type="ECO:0000313" key="3">
    <source>
        <dbReference type="Proteomes" id="UP000268093"/>
    </source>
</evidence>
<dbReference type="Proteomes" id="UP000268093">
    <property type="component" value="Unassembled WGS sequence"/>
</dbReference>
<keyword evidence="3" id="KW-1185">Reference proteome</keyword>
<gene>
    <name evidence="2" type="ORF">BC936DRAFT_138079</name>
</gene>
<organism evidence="2 3">
    <name type="scientific">Jimgerdemannia flammicorona</name>
    <dbReference type="NCBI Taxonomy" id="994334"/>
    <lineage>
        <taxon>Eukaryota</taxon>
        <taxon>Fungi</taxon>
        <taxon>Fungi incertae sedis</taxon>
        <taxon>Mucoromycota</taxon>
        <taxon>Mucoromycotina</taxon>
        <taxon>Endogonomycetes</taxon>
        <taxon>Endogonales</taxon>
        <taxon>Endogonaceae</taxon>
        <taxon>Jimgerdemannia</taxon>
    </lineage>
</organism>
<proteinExistence type="predicted"/>
<accession>A0A433DIJ8</accession>
<sequence length="466" mass="53691">MKMIRKTERLRQELHLTQMGNKLAHLDQIPRGLGLMTLMMILMSDNHRILYPRPPSPTMYRNMYRGMDGCCMCFPYFSSDATSDDDDRATLAVLLQKKGIQSGQRIARRQKRIRAATEHLENELVKTSTSEDLEPQYTGKDEEREEITAVDDTLSVCLPQEEDANVEKDSESTEEDTDHNEQEGLWLQDWDKWATCLAAGKKSAAHIHSPEHLNIIRCGAGISRSEYMPRKLYASLQKCFPACGQSFFIEHHAYIMDVLQQKTLQALRETLISKRPPADEDRGSKYYFLHRIFSQFVGYVFKLDRDSQIQSSEACYIWHFGHVSTLHGEINLIAVDEMRRLQKQNEQQHKADGVIYINESNIELMFLETTGHYRLVDRPRKGWDHVKGMHGCLAMLGRIARLFAHGSVDEYMNIKVMFLHAHDNELHLWTVCVPSAGTYIMQRVAKAVVPDSFSKLLHIVSTINLF</sequence>
<name>A0A433DIJ8_9FUNG</name>
<dbReference type="OrthoDB" id="2221443at2759"/>
<protein>
    <submittedName>
        <fullName evidence="2">Uncharacterized protein</fullName>
    </submittedName>
</protein>
<evidence type="ECO:0000256" key="1">
    <source>
        <dbReference type="SAM" id="MobiDB-lite"/>
    </source>
</evidence>